<comment type="caution">
    <text evidence="9">The sequence shown here is derived from an EMBL/GenBank/DDBJ whole genome shotgun (WGS) entry which is preliminary data.</text>
</comment>
<reference evidence="9 10" key="1">
    <citation type="journal article" date="2021" name="Comput. Struct. Biotechnol. J.">
        <title>De novo genome assembly of the potent medicinal plant Rehmannia glutinosa using nanopore technology.</title>
        <authorList>
            <person name="Ma L."/>
            <person name="Dong C."/>
            <person name="Song C."/>
            <person name="Wang X."/>
            <person name="Zheng X."/>
            <person name="Niu Y."/>
            <person name="Chen S."/>
            <person name="Feng W."/>
        </authorList>
    </citation>
    <scope>NUCLEOTIDE SEQUENCE [LARGE SCALE GENOMIC DNA]</scope>
    <source>
        <strain evidence="9">DH-2019</strain>
    </source>
</reference>
<keyword evidence="10" id="KW-1185">Reference proteome</keyword>
<dbReference type="Gene3D" id="3.30.40.10">
    <property type="entry name" value="Zinc/RING finger domain, C3HC4 (zinc finger)"/>
    <property type="match status" value="1"/>
</dbReference>
<dbReference type="Proteomes" id="UP001318860">
    <property type="component" value="Unassembled WGS sequence"/>
</dbReference>
<evidence type="ECO:0000256" key="5">
    <source>
        <dbReference type="ARBA" id="ARBA00022833"/>
    </source>
</evidence>
<feature type="region of interest" description="Disordered" evidence="7">
    <location>
        <begin position="1"/>
        <end position="35"/>
    </location>
</feature>
<evidence type="ECO:0000256" key="6">
    <source>
        <dbReference type="PROSITE-ProRule" id="PRU00175"/>
    </source>
</evidence>
<dbReference type="InterPro" id="IPR013083">
    <property type="entry name" value="Znf_RING/FYVE/PHD"/>
</dbReference>
<feature type="compositionally biased region" description="Acidic residues" evidence="7">
    <location>
        <begin position="235"/>
        <end position="249"/>
    </location>
</feature>
<keyword evidence="4 6" id="KW-0863">Zinc-finger</keyword>
<dbReference type="SUPFAM" id="SSF57850">
    <property type="entry name" value="RING/U-box"/>
    <property type="match status" value="1"/>
</dbReference>
<dbReference type="EMBL" id="JABTTQ020000005">
    <property type="protein sequence ID" value="KAK6154960.1"/>
    <property type="molecule type" value="Genomic_DNA"/>
</dbReference>
<dbReference type="EC" id="2.3.2.27" evidence="2"/>
<evidence type="ECO:0000259" key="8">
    <source>
        <dbReference type="PROSITE" id="PS50089"/>
    </source>
</evidence>
<dbReference type="SMART" id="SM00184">
    <property type="entry name" value="RING"/>
    <property type="match status" value="1"/>
</dbReference>
<sequence length="430" mass="48697">MAEVTNLHRQHQPPSSRRPVSTTMVPHQEPPVQQEEEFYHQPSPFVFEFDPFPAPNSSSNPSFFDDYATSFDFGFDLNAEPDNPGCEYEDPNCFFFGGEEDDEQLNFVTDLFEPRHSHVTEDLIWDLDSGQADESASEFGFGPGLGSSMGLRVVGMDSESDSAELEVNSGFIINDDDDNYDSFGVSNDNFHTSENEREEFEWEEVSERTQFDERDNLNLLINGIEEITVSSEISSSEDENSNLGDDEGTEEARNIEWEVLLAVNNLESTFDFEYSEEIDNPRSEVSHINLPEDYILTMEYDALFRAIVENLPSVVLTKEEIGENNNVVCAVCKDEFAVGENVSKLPCCHLYHGDCILPWLGIRNTCPVCRYELPTDDADYEKRKNERVGSGITTTPRLVDDFEDISTIRLNIIVSVELEARVVVVFQVVL</sequence>
<dbReference type="PROSITE" id="PS50089">
    <property type="entry name" value="ZF_RING_2"/>
    <property type="match status" value="1"/>
</dbReference>
<evidence type="ECO:0000256" key="7">
    <source>
        <dbReference type="SAM" id="MobiDB-lite"/>
    </source>
</evidence>
<evidence type="ECO:0000313" key="10">
    <source>
        <dbReference type="Proteomes" id="UP001318860"/>
    </source>
</evidence>
<protein>
    <recommendedName>
        <fullName evidence="2">RING-type E3 ubiquitin transferase</fullName>
        <ecNumber evidence="2">2.3.2.27</ecNumber>
    </recommendedName>
</protein>
<organism evidence="9 10">
    <name type="scientific">Rehmannia glutinosa</name>
    <name type="common">Chinese foxglove</name>
    <dbReference type="NCBI Taxonomy" id="99300"/>
    <lineage>
        <taxon>Eukaryota</taxon>
        <taxon>Viridiplantae</taxon>
        <taxon>Streptophyta</taxon>
        <taxon>Embryophyta</taxon>
        <taxon>Tracheophyta</taxon>
        <taxon>Spermatophyta</taxon>
        <taxon>Magnoliopsida</taxon>
        <taxon>eudicotyledons</taxon>
        <taxon>Gunneridae</taxon>
        <taxon>Pentapetalae</taxon>
        <taxon>asterids</taxon>
        <taxon>lamiids</taxon>
        <taxon>Lamiales</taxon>
        <taxon>Orobanchaceae</taxon>
        <taxon>Rehmannieae</taxon>
        <taxon>Rehmannia</taxon>
    </lineage>
</organism>
<keyword evidence="5" id="KW-0862">Zinc</keyword>
<dbReference type="Pfam" id="PF13639">
    <property type="entry name" value="zf-RING_2"/>
    <property type="match status" value="1"/>
</dbReference>
<evidence type="ECO:0000256" key="4">
    <source>
        <dbReference type="ARBA" id="ARBA00022771"/>
    </source>
</evidence>
<name>A0ABR0X8Y6_REHGL</name>
<keyword evidence="3" id="KW-0479">Metal-binding</keyword>
<evidence type="ECO:0000256" key="1">
    <source>
        <dbReference type="ARBA" id="ARBA00000900"/>
    </source>
</evidence>
<dbReference type="PANTHER" id="PTHR15710">
    <property type="entry name" value="E3 UBIQUITIN-PROTEIN LIGASE PRAJA"/>
    <property type="match status" value="1"/>
</dbReference>
<feature type="region of interest" description="Disordered" evidence="7">
    <location>
        <begin position="230"/>
        <end position="249"/>
    </location>
</feature>
<dbReference type="InterPro" id="IPR001841">
    <property type="entry name" value="Znf_RING"/>
</dbReference>
<evidence type="ECO:0000313" key="9">
    <source>
        <dbReference type="EMBL" id="KAK6154960.1"/>
    </source>
</evidence>
<gene>
    <name evidence="9" type="ORF">DH2020_009208</name>
</gene>
<accession>A0ABR0X8Y6</accession>
<dbReference type="PANTHER" id="PTHR15710:SF108">
    <property type="entry name" value="OS03G0286100 PROTEIN"/>
    <property type="match status" value="1"/>
</dbReference>
<feature type="domain" description="RING-type" evidence="8">
    <location>
        <begin position="329"/>
        <end position="370"/>
    </location>
</feature>
<comment type="catalytic activity">
    <reaction evidence="1">
        <text>S-ubiquitinyl-[E2 ubiquitin-conjugating enzyme]-L-cysteine + [acceptor protein]-L-lysine = [E2 ubiquitin-conjugating enzyme]-L-cysteine + N(6)-ubiquitinyl-[acceptor protein]-L-lysine.</text>
        <dbReference type="EC" id="2.3.2.27"/>
    </reaction>
</comment>
<proteinExistence type="predicted"/>
<evidence type="ECO:0000256" key="3">
    <source>
        <dbReference type="ARBA" id="ARBA00022723"/>
    </source>
</evidence>
<feature type="compositionally biased region" description="Polar residues" evidence="7">
    <location>
        <begin position="12"/>
        <end position="24"/>
    </location>
</feature>
<evidence type="ECO:0000256" key="2">
    <source>
        <dbReference type="ARBA" id="ARBA00012483"/>
    </source>
</evidence>